<dbReference type="AlphaFoldDB" id="A0A9Q1JHF4"/>
<dbReference type="Gene3D" id="3.40.395.10">
    <property type="entry name" value="Adenoviral Proteinase, Chain A"/>
    <property type="match status" value="1"/>
</dbReference>
<evidence type="ECO:0000256" key="1">
    <source>
        <dbReference type="SAM" id="MobiDB-lite"/>
    </source>
</evidence>
<evidence type="ECO:0000313" key="2">
    <source>
        <dbReference type="EMBL" id="KAJ8425387.1"/>
    </source>
</evidence>
<accession>A0A9Q1JHF4</accession>
<dbReference type="OrthoDB" id="1024009at2759"/>
<sequence>MESLHHAPPTAADSTAVDHEAYVQPPVGESIDMVTTSGQDGEIPGETERTSPGADDMGCRDDGGGNSSNIVTRMRRKPKSQKPATVHGSPFTDPTHLLGAQKSKKEMNEGVTGADKPRAVDNLGEGSVDPPVLDMQPLSVEGLYFRALVSNGDGLGDQGGDHAGVSAEARASKLVMGPHLCGSKGGSRGQVTLHNKGRISGVIWDNFEATPPSNLCYSIALVLAFLHSITYADAGQWEVVTPKCPEQKNGHDYGVFVIAFIDLLSVKVDGFEFDQDYVAHYRDKCLLSILQGRVAHFPQHLREHILTFLYEDPRFGSCVSRDKDIPALSFSLCTTPAMK</sequence>
<dbReference type="EMBL" id="JAKOGI010001482">
    <property type="protein sequence ID" value="KAJ8425387.1"/>
    <property type="molecule type" value="Genomic_DNA"/>
</dbReference>
<comment type="caution">
    <text evidence="2">The sequence shown here is derived from an EMBL/GenBank/DDBJ whole genome shotgun (WGS) entry which is preliminary data.</text>
</comment>
<dbReference type="Proteomes" id="UP001153076">
    <property type="component" value="Unassembled WGS sequence"/>
</dbReference>
<dbReference type="SUPFAM" id="SSF54001">
    <property type="entry name" value="Cysteine proteinases"/>
    <property type="match status" value="1"/>
</dbReference>
<keyword evidence="3" id="KW-1185">Reference proteome</keyword>
<gene>
    <name evidence="2" type="ORF">Cgig2_018476</name>
</gene>
<reference evidence="2" key="1">
    <citation type="submission" date="2022-04" db="EMBL/GenBank/DDBJ databases">
        <title>Carnegiea gigantea Genome sequencing and assembly v2.</title>
        <authorList>
            <person name="Copetti D."/>
            <person name="Sanderson M.J."/>
            <person name="Burquez A."/>
            <person name="Wojciechowski M.F."/>
        </authorList>
    </citation>
    <scope>NUCLEOTIDE SEQUENCE</scope>
    <source>
        <strain evidence="2">SGP5-SGP5p</strain>
        <tissue evidence="2">Aerial part</tissue>
    </source>
</reference>
<dbReference type="InterPro" id="IPR038765">
    <property type="entry name" value="Papain-like_cys_pep_sf"/>
</dbReference>
<protein>
    <recommendedName>
        <fullName evidence="4">Ubiquitin-like protease family profile domain-containing protein</fullName>
    </recommendedName>
</protein>
<name>A0A9Q1JHF4_9CARY</name>
<evidence type="ECO:0000313" key="3">
    <source>
        <dbReference type="Proteomes" id="UP001153076"/>
    </source>
</evidence>
<feature type="region of interest" description="Disordered" evidence="1">
    <location>
        <begin position="1"/>
        <end position="131"/>
    </location>
</feature>
<evidence type="ECO:0008006" key="4">
    <source>
        <dbReference type="Google" id="ProtNLM"/>
    </source>
</evidence>
<organism evidence="2 3">
    <name type="scientific">Carnegiea gigantea</name>
    <dbReference type="NCBI Taxonomy" id="171969"/>
    <lineage>
        <taxon>Eukaryota</taxon>
        <taxon>Viridiplantae</taxon>
        <taxon>Streptophyta</taxon>
        <taxon>Embryophyta</taxon>
        <taxon>Tracheophyta</taxon>
        <taxon>Spermatophyta</taxon>
        <taxon>Magnoliopsida</taxon>
        <taxon>eudicotyledons</taxon>
        <taxon>Gunneridae</taxon>
        <taxon>Pentapetalae</taxon>
        <taxon>Caryophyllales</taxon>
        <taxon>Cactineae</taxon>
        <taxon>Cactaceae</taxon>
        <taxon>Cactoideae</taxon>
        <taxon>Echinocereeae</taxon>
        <taxon>Carnegiea</taxon>
    </lineage>
</organism>
<proteinExistence type="predicted"/>